<reference evidence="2" key="1">
    <citation type="submission" date="2021-02" db="EMBL/GenBank/DDBJ databases">
        <title>Skermanella TT6 skin isolate.</title>
        <authorList>
            <person name="Lee K."/>
            <person name="Ganzorig M."/>
        </authorList>
    </citation>
    <scope>NUCLEOTIDE SEQUENCE</scope>
    <source>
        <strain evidence="2">TT6</strain>
    </source>
</reference>
<dbReference type="InterPro" id="IPR050177">
    <property type="entry name" value="Lipid_A_modif_metabolic_enz"/>
</dbReference>
<evidence type="ECO:0000259" key="1">
    <source>
        <dbReference type="Pfam" id="PF01370"/>
    </source>
</evidence>
<dbReference type="InterPro" id="IPR001509">
    <property type="entry name" value="Epimerase_deHydtase"/>
</dbReference>
<dbReference type="EMBL" id="CP067420">
    <property type="protein sequence ID" value="QQP88074.1"/>
    <property type="molecule type" value="Genomic_DNA"/>
</dbReference>
<protein>
    <submittedName>
        <fullName evidence="2">NAD(P)-dependent oxidoreductase</fullName>
    </submittedName>
</protein>
<dbReference type="Gene3D" id="3.40.50.720">
    <property type="entry name" value="NAD(P)-binding Rossmann-like Domain"/>
    <property type="match status" value="1"/>
</dbReference>
<evidence type="ECO:0000313" key="2">
    <source>
        <dbReference type="EMBL" id="QQP88074.1"/>
    </source>
</evidence>
<evidence type="ECO:0000313" key="3">
    <source>
        <dbReference type="Proteomes" id="UP000595197"/>
    </source>
</evidence>
<dbReference type="RefSeq" id="WP_201072499.1">
    <property type="nucleotide sequence ID" value="NZ_CP067420.1"/>
</dbReference>
<keyword evidence="3" id="KW-1185">Reference proteome</keyword>
<dbReference type="PANTHER" id="PTHR43245:SF13">
    <property type="entry name" value="UDP-D-APIOSE_UDP-D-XYLOSE SYNTHASE 2"/>
    <property type="match status" value="1"/>
</dbReference>
<name>A0ABX7B180_9PROT</name>
<dbReference type="Proteomes" id="UP000595197">
    <property type="component" value="Chromosome"/>
</dbReference>
<dbReference type="SUPFAM" id="SSF51735">
    <property type="entry name" value="NAD(P)-binding Rossmann-fold domains"/>
    <property type="match status" value="1"/>
</dbReference>
<accession>A0ABX7B180</accession>
<dbReference type="InterPro" id="IPR036291">
    <property type="entry name" value="NAD(P)-bd_dom_sf"/>
</dbReference>
<gene>
    <name evidence="2" type="ORF">IGS68_18670</name>
</gene>
<sequence>MGDATLIVGRNSLLARALRDCGGVPNCRYVGHDELDRPDLLDGIGRIVNFAYHPELRSGPYRAELDIDLRLGRAAAELGLDYVMLSTRKVYAPEYAFGAAEDGPVGPIDPYGRNKLTIERVLANLLGERLTILRVGNVVGYDRLEARPSFMSLMLGRLAGENRIMLDVSPFVRRDFLPVEQVAAAIRAVLNHRLVGTYNVGSGACVEVGRMALWVIEGFGRGELVVTSPRIHDEFVLDVTKIVTATDWSWPSGALPEYCRSLGRRLAKAESRVDG</sequence>
<organism evidence="2 3">
    <name type="scientific">Skermanella cutis</name>
    <dbReference type="NCBI Taxonomy" id="2775420"/>
    <lineage>
        <taxon>Bacteria</taxon>
        <taxon>Pseudomonadati</taxon>
        <taxon>Pseudomonadota</taxon>
        <taxon>Alphaproteobacteria</taxon>
        <taxon>Rhodospirillales</taxon>
        <taxon>Azospirillaceae</taxon>
        <taxon>Skermanella</taxon>
    </lineage>
</organism>
<dbReference type="Pfam" id="PF01370">
    <property type="entry name" value="Epimerase"/>
    <property type="match status" value="1"/>
</dbReference>
<proteinExistence type="predicted"/>
<feature type="domain" description="NAD-dependent epimerase/dehydratase" evidence="1">
    <location>
        <begin position="62"/>
        <end position="201"/>
    </location>
</feature>
<dbReference type="PANTHER" id="PTHR43245">
    <property type="entry name" value="BIFUNCTIONAL POLYMYXIN RESISTANCE PROTEIN ARNA"/>
    <property type="match status" value="1"/>
</dbReference>